<dbReference type="InterPro" id="IPR034660">
    <property type="entry name" value="DinB/YfiT-like"/>
</dbReference>
<evidence type="ECO:0000313" key="2">
    <source>
        <dbReference type="Proteomes" id="UP000241954"/>
    </source>
</evidence>
<dbReference type="RefSeq" id="WP_107236958.1">
    <property type="nucleotide sequence ID" value="NZ_PYLW01000004.1"/>
</dbReference>
<dbReference type="EMBL" id="PYLW01000004">
    <property type="protein sequence ID" value="PSV98240.1"/>
    <property type="molecule type" value="Genomic_DNA"/>
</dbReference>
<comment type="caution">
    <text evidence="1">The sequence shown here is derived from an EMBL/GenBank/DDBJ whole genome shotgun (WGS) entry which is preliminary data.</text>
</comment>
<protein>
    <recommendedName>
        <fullName evidence="3">ClbS/DfsB family four-helix bundle protein</fullName>
    </recommendedName>
</protein>
<sequence>MSSVPASKDALVLAINNSFLKLMIDYRSVPESLSRECGIDGNIKGTMISVCDTAAYLIGWGRLIIKWYDLKAQGKNVDFPETGYKWNQLGELAQHFHDEYRQWAYNDLLNELEKTTNNVLLLIQNLTNQELYHQPWYEKWSLGRMIQFNTSSPMKNIRIKVRRFKVARVSDC</sequence>
<dbReference type="Pfam" id="PF08020">
    <property type="entry name" value="DUF1706"/>
    <property type="match status" value="1"/>
</dbReference>
<dbReference type="PANTHER" id="PTHR40658">
    <property type="match status" value="1"/>
</dbReference>
<dbReference type="InterPro" id="IPR012550">
    <property type="entry name" value="DUF1706"/>
</dbReference>
<dbReference type="PANTHER" id="PTHR40658:SF3">
    <property type="entry name" value="CLBS_DFSB FAMILY FOUR-HELIX BUNDLE PROTEIN"/>
    <property type="match status" value="1"/>
</dbReference>
<dbReference type="AlphaFoldDB" id="A0A2T3MNB1"/>
<proteinExistence type="predicted"/>
<dbReference type="Proteomes" id="UP000241954">
    <property type="component" value="Unassembled WGS sequence"/>
</dbReference>
<name>A0A2T3MNB1_9GAMM</name>
<accession>A0A2T3MNB1</accession>
<organism evidence="1 2">
    <name type="scientific">Photobacterium iliopiscarium</name>
    <dbReference type="NCBI Taxonomy" id="56192"/>
    <lineage>
        <taxon>Bacteria</taxon>
        <taxon>Pseudomonadati</taxon>
        <taxon>Pseudomonadota</taxon>
        <taxon>Gammaproteobacteria</taxon>
        <taxon>Vibrionales</taxon>
        <taxon>Vibrionaceae</taxon>
        <taxon>Photobacterium</taxon>
    </lineage>
</organism>
<dbReference type="PIRSF" id="PIRSF031551">
    <property type="entry name" value="DUF1706"/>
    <property type="match status" value="1"/>
</dbReference>
<evidence type="ECO:0000313" key="1">
    <source>
        <dbReference type="EMBL" id="PSV98240.1"/>
    </source>
</evidence>
<dbReference type="STRING" id="56192.UB38_13630"/>
<reference evidence="1 2" key="1">
    <citation type="submission" date="2018-01" db="EMBL/GenBank/DDBJ databases">
        <title>Whole genome sequencing of Histamine producing bacteria.</title>
        <authorList>
            <person name="Butler K."/>
        </authorList>
    </citation>
    <scope>NUCLEOTIDE SEQUENCE [LARGE SCALE GENOMIC DNA]</scope>
    <source>
        <strain evidence="1 2">NCIMB 13481</strain>
    </source>
</reference>
<gene>
    <name evidence="1" type="ORF">C9I88_06135</name>
</gene>
<evidence type="ECO:0008006" key="3">
    <source>
        <dbReference type="Google" id="ProtNLM"/>
    </source>
</evidence>
<dbReference type="Gene3D" id="1.20.120.450">
    <property type="entry name" value="dinb family like domain"/>
    <property type="match status" value="1"/>
</dbReference>